<feature type="coiled-coil region" evidence="1">
    <location>
        <begin position="36"/>
        <end position="73"/>
    </location>
</feature>
<dbReference type="NCBIfam" id="NF040576">
    <property type="entry name" value="T2SS_GspM_XpsM"/>
    <property type="match status" value="1"/>
</dbReference>
<keyword evidence="1" id="KW-0175">Coiled coil</keyword>
<comment type="caution">
    <text evidence="2">The sequence shown here is derived from an EMBL/GenBank/DDBJ whole genome shotgun (WGS) entry which is preliminary data.</text>
</comment>
<dbReference type="InterPro" id="IPR034756">
    <property type="entry name" value="T2SSM_b"/>
</dbReference>
<reference evidence="2" key="1">
    <citation type="submission" date="2020-10" db="EMBL/GenBank/DDBJ databases">
        <title>Bacterium isolated from coastal waters sediment.</title>
        <authorList>
            <person name="Chen R.-J."/>
            <person name="Lu D.-C."/>
            <person name="Zhu K.-L."/>
            <person name="Du Z.-J."/>
        </authorList>
    </citation>
    <scope>NUCLEOTIDE SEQUENCE</scope>
    <source>
        <strain evidence="2">N1Y112</strain>
    </source>
</reference>
<evidence type="ECO:0000313" key="3">
    <source>
        <dbReference type="Proteomes" id="UP000640333"/>
    </source>
</evidence>
<dbReference type="AlphaFoldDB" id="A0A8J7FFS3"/>
<evidence type="ECO:0000313" key="2">
    <source>
        <dbReference type="EMBL" id="MBE9398766.1"/>
    </source>
</evidence>
<keyword evidence="3" id="KW-1185">Reference proteome</keyword>
<proteinExistence type="predicted"/>
<dbReference type="RefSeq" id="WP_193954463.1">
    <property type="nucleotide sequence ID" value="NZ_JADEYS010000018.1"/>
</dbReference>
<accession>A0A8J7FFS3</accession>
<name>A0A8J7FFS3_9GAMM</name>
<dbReference type="Proteomes" id="UP000640333">
    <property type="component" value="Unassembled WGS sequence"/>
</dbReference>
<dbReference type="Pfam" id="PF10741">
    <property type="entry name" value="T2SSM_b"/>
    <property type="match status" value="1"/>
</dbReference>
<organism evidence="2 3">
    <name type="scientific">Pontibacterium sinense</name>
    <dbReference type="NCBI Taxonomy" id="2781979"/>
    <lineage>
        <taxon>Bacteria</taxon>
        <taxon>Pseudomonadati</taxon>
        <taxon>Pseudomonadota</taxon>
        <taxon>Gammaproteobacteria</taxon>
        <taxon>Oceanospirillales</taxon>
        <taxon>Oceanospirillaceae</taxon>
        <taxon>Pontibacterium</taxon>
    </lineage>
</organism>
<protein>
    <submittedName>
        <fullName evidence="2">General secretion pathway protein GspM</fullName>
    </submittedName>
</protein>
<evidence type="ECO:0000256" key="1">
    <source>
        <dbReference type="SAM" id="Coils"/>
    </source>
</evidence>
<dbReference type="EMBL" id="JADEYS010000018">
    <property type="protein sequence ID" value="MBE9398766.1"/>
    <property type="molecule type" value="Genomic_DNA"/>
</dbReference>
<gene>
    <name evidence="2" type="ORF">IOQ59_16015</name>
</gene>
<sequence length="200" mass="22550">MNTLNPRQSQLLAVGILLLVVLLVVLFFIQPLFARYQSSSEEIEQLEQRMAVYERVASGLQSSEEQLETLRKNNPIADLYLAESKPTLAAAELQKKLSQMVTLSGGQVVSTQILQKNTDSVLPTVALQIHIRSEIDELADLFYKIESGKPLLFIENLVITSAVRRVVQRNNRTRRQPRVKRTLPSLDIRFDLIGHSGKGE</sequence>